<feature type="domain" description="Nucleotidyl transferase" evidence="21">
    <location>
        <begin position="12"/>
        <end position="234"/>
    </location>
</feature>
<feature type="binding site" evidence="20">
    <location>
        <position position="348"/>
    </location>
    <ligand>
        <name>UDP-N-acetyl-alpha-D-glucosamine</name>
        <dbReference type="ChEBI" id="CHEBI:57705"/>
    </ligand>
</feature>
<comment type="subunit">
    <text evidence="20">Homotrimer.</text>
</comment>
<dbReference type="GO" id="GO:0003977">
    <property type="term" value="F:UDP-N-acetylglucosamine diphosphorylase activity"/>
    <property type="evidence" value="ECO:0007669"/>
    <property type="project" value="UniProtKB-UniRule"/>
</dbReference>
<evidence type="ECO:0000256" key="6">
    <source>
        <dbReference type="ARBA" id="ARBA00022490"/>
    </source>
</evidence>
<dbReference type="InterPro" id="IPR038009">
    <property type="entry name" value="GlmU_C_LbH"/>
</dbReference>
<evidence type="ECO:0000256" key="18">
    <source>
        <dbReference type="ARBA" id="ARBA00048493"/>
    </source>
</evidence>
<feature type="binding site" evidence="20">
    <location>
        <position position="241"/>
    </location>
    <ligand>
        <name>UDP-N-acetyl-alpha-D-glucosamine</name>
        <dbReference type="ChEBI" id="CHEBI:57705"/>
    </ligand>
</feature>
<keyword evidence="15 20" id="KW-0012">Acyltransferase</keyword>
<dbReference type="InterPro" id="IPR029044">
    <property type="entry name" value="Nucleotide-diphossugar_trans"/>
</dbReference>
<evidence type="ECO:0000256" key="20">
    <source>
        <dbReference type="HAMAP-Rule" id="MF_01631"/>
    </source>
</evidence>
<evidence type="ECO:0000256" key="5">
    <source>
        <dbReference type="ARBA" id="ARBA00007947"/>
    </source>
</evidence>
<keyword evidence="7 20" id="KW-0808">Transferase</keyword>
<comment type="pathway">
    <text evidence="3 20">Nucleotide-sugar biosynthesis; UDP-N-acetyl-alpha-D-glucosamine biosynthesis; UDP-N-acetyl-alpha-D-glucosamine from N-acetyl-alpha-D-glucosamine 1-phosphate: step 1/1.</text>
</comment>
<feature type="binding site" evidence="20">
    <location>
        <position position="457"/>
    </location>
    <ligand>
        <name>acetyl-CoA</name>
        <dbReference type="ChEBI" id="CHEBI:57288"/>
    </ligand>
</feature>
<evidence type="ECO:0000256" key="17">
    <source>
        <dbReference type="ARBA" id="ARBA00048247"/>
    </source>
</evidence>
<dbReference type="UniPathway" id="UPA00973"/>
<evidence type="ECO:0000256" key="4">
    <source>
        <dbReference type="ARBA" id="ARBA00007707"/>
    </source>
</evidence>
<feature type="active site" description="Proton acceptor" evidence="20">
    <location>
        <position position="378"/>
    </location>
</feature>
<comment type="pathway">
    <text evidence="20">Bacterial outer membrane biogenesis; LPS lipid A biosynthesis.</text>
</comment>
<reference evidence="22" key="1">
    <citation type="submission" date="2021-02" db="EMBL/GenBank/DDBJ databases">
        <title>Genome-Resolved Metagenomics of a Microbial Community Performing Photosynthetic Biological Nutrient Removal.</title>
        <authorList>
            <person name="Mcdaniel E.A."/>
        </authorList>
    </citation>
    <scope>NUCLEOTIDE SEQUENCE</scope>
    <source>
        <strain evidence="22">UWPOB_OBS1</strain>
    </source>
</reference>
<evidence type="ECO:0000256" key="8">
    <source>
        <dbReference type="ARBA" id="ARBA00022695"/>
    </source>
</evidence>
<dbReference type="PANTHER" id="PTHR43584:SF3">
    <property type="entry name" value="BIFUNCTIONAL PROTEIN GLMU"/>
    <property type="match status" value="1"/>
</dbReference>
<dbReference type="AlphaFoldDB" id="A0A8J7P6T2"/>
<feature type="binding site" evidence="20">
    <location>
        <begin position="89"/>
        <end position="90"/>
    </location>
    <ligand>
        <name>UDP-N-acetyl-alpha-D-glucosamine</name>
        <dbReference type="ChEBI" id="CHEBI:57705"/>
    </ligand>
</feature>
<comment type="pathway">
    <text evidence="2 20">Nucleotide-sugar biosynthesis; UDP-N-acetyl-alpha-D-glucosamine biosynthesis; N-acetyl-alpha-D-glucosamine 1-phosphate from alpha-D-glucosamine 6-phosphate (route II): step 2/2.</text>
</comment>
<dbReference type="InterPro" id="IPR001451">
    <property type="entry name" value="Hexapep"/>
</dbReference>
<comment type="similarity">
    <text evidence="4 20">In the C-terminal section; belongs to the transferase hexapeptide repeat family.</text>
</comment>
<dbReference type="Pfam" id="PF00132">
    <property type="entry name" value="Hexapep"/>
    <property type="match status" value="1"/>
</dbReference>
<dbReference type="Pfam" id="PF00483">
    <property type="entry name" value="NTP_transferase"/>
    <property type="match status" value="1"/>
</dbReference>
<evidence type="ECO:0000256" key="2">
    <source>
        <dbReference type="ARBA" id="ARBA00005166"/>
    </source>
</evidence>
<name>A0A8J7P6T2_9BACT</name>
<comment type="subcellular location">
    <subcellularLocation>
        <location evidence="1 20">Cytoplasm</location>
    </subcellularLocation>
</comment>
<evidence type="ECO:0000256" key="14">
    <source>
        <dbReference type="ARBA" id="ARBA00023268"/>
    </source>
</evidence>
<comment type="similarity">
    <text evidence="5 20">In the N-terminal section; belongs to the N-acetylglucosamine-1-phosphate uridyltransferase family.</text>
</comment>
<accession>A0A8J7P6T2</accession>
<feature type="region of interest" description="Pyrophosphorylase" evidence="20">
    <location>
        <begin position="1"/>
        <end position="243"/>
    </location>
</feature>
<keyword evidence="16 20" id="KW-0961">Cell wall biogenesis/degradation</keyword>
<evidence type="ECO:0000256" key="12">
    <source>
        <dbReference type="ARBA" id="ARBA00022960"/>
    </source>
</evidence>
<feature type="binding site" evidence="20">
    <location>
        <position position="116"/>
    </location>
    <ligand>
        <name>Mg(2+)</name>
        <dbReference type="ChEBI" id="CHEBI:18420"/>
    </ligand>
</feature>
<dbReference type="CDD" id="cd03353">
    <property type="entry name" value="LbH_GlmU_C"/>
    <property type="match status" value="1"/>
</dbReference>
<dbReference type="GO" id="GO:0000287">
    <property type="term" value="F:magnesium ion binding"/>
    <property type="evidence" value="ECO:0007669"/>
    <property type="project" value="UniProtKB-UniRule"/>
</dbReference>
<dbReference type="GO" id="GO:0009252">
    <property type="term" value="P:peptidoglycan biosynthetic process"/>
    <property type="evidence" value="ECO:0007669"/>
    <property type="project" value="UniProtKB-UniRule"/>
</dbReference>
<sequence>MTLADHGHRLRAVVLAAGQGKRMKSALPKVLHDVLGKPILGRVLGQCARLGCEKMHVVVGHQADLVGRYVSDSEFAQSSCTHLQEPQLGTGHAVLQVEPALLADNFKGYLIVTVGDAPVIQAETLRALLDKHVHSGAAVTALTAIVDDPKNYGRIVRDQNGAVKAVVEDKDASADEKKIKEVNTGIYCLSWPAVQNGLKDLKCENKQKEYYLTDLVGWAHSAGLGAETQVLEDWREMAGINSRVELSEAMKYLRDIKLSRLSLESGVTIVDPQSTWISPEVRIGQETLVMPGCIILGDVEIGSGCQIGPYSVIKGRVRIGDGTSVNHSHVNDSVIGAKAKIGPFAHLREGNSVGDASKVGNFVELKKTTVGEHTNVSHLSYVGDAALGNNVNIGAGTITANYDHITKKKERTILGDGASTGSNSVLVAPVELEAEAVVGAGSVVTKNVPSGALAVARSRQENIEGWAKKRKAKVKTS</sequence>
<dbReference type="HAMAP" id="MF_01631">
    <property type="entry name" value="GlmU"/>
    <property type="match status" value="1"/>
</dbReference>
<dbReference type="InterPro" id="IPR011004">
    <property type="entry name" value="Trimer_LpxA-like_sf"/>
</dbReference>
<dbReference type="GO" id="GO:0071555">
    <property type="term" value="P:cell wall organization"/>
    <property type="evidence" value="ECO:0007669"/>
    <property type="project" value="UniProtKB-KW"/>
</dbReference>
<keyword evidence="6 20" id="KW-0963">Cytoplasm</keyword>
<comment type="function">
    <text evidence="19 20">Catalyzes the last two sequential reactions in the de novo biosynthetic pathway for UDP-N-acetylglucosamine (UDP-GlcNAc). The C-terminal domain catalyzes the transfer of acetyl group from acetyl coenzyme A to glucosamine-1-phosphate (GlcN-1-P) to produce N-acetylglucosamine-1-phosphate (GlcNAc-1-P), which is converted into UDP-GlcNAc by the transfer of uridine 5-monophosphate (from uridine 5-triphosphate), a reaction catalyzed by the N-terminal domain.</text>
</comment>
<evidence type="ECO:0000256" key="13">
    <source>
        <dbReference type="ARBA" id="ARBA00022984"/>
    </source>
</evidence>
<evidence type="ECO:0000259" key="21">
    <source>
        <dbReference type="Pfam" id="PF00483"/>
    </source>
</evidence>
<keyword evidence="9 20" id="KW-0479">Metal-binding</keyword>
<dbReference type="CDD" id="cd02540">
    <property type="entry name" value="GT2_GlmU_N_bac"/>
    <property type="match status" value="1"/>
</dbReference>
<organism evidence="22 23">
    <name type="scientific">Candidatus Obscuribacter phosphatis</name>
    <dbReference type="NCBI Taxonomy" id="1906157"/>
    <lineage>
        <taxon>Bacteria</taxon>
        <taxon>Bacillati</taxon>
        <taxon>Candidatus Melainabacteria</taxon>
        <taxon>Candidatus Obscuribacterales</taxon>
        <taxon>Candidatus Obscuribacteraceae</taxon>
        <taxon>Candidatus Obscuribacter</taxon>
    </lineage>
</organism>
<dbReference type="GO" id="GO:0008360">
    <property type="term" value="P:regulation of cell shape"/>
    <property type="evidence" value="ECO:0007669"/>
    <property type="project" value="UniProtKB-KW"/>
</dbReference>
<dbReference type="EC" id="2.7.7.23" evidence="20"/>
<evidence type="ECO:0000256" key="10">
    <source>
        <dbReference type="ARBA" id="ARBA00022737"/>
    </source>
</evidence>
<dbReference type="NCBIfam" id="TIGR01173">
    <property type="entry name" value="glmU"/>
    <property type="match status" value="1"/>
</dbReference>
<feature type="binding site" evidence="20">
    <location>
        <position position="29"/>
    </location>
    <ligand>
        <name>UDP-N-acetyl-alpha-D-glucosamine</name>
        <dbReference type="ChEBI" id="CHEBI:57705"/>
    </ligand>
</feature>
<proteinExistence type="inferred from homology"/>
<feature type="binding site" evidence="20">
    <location>
        <position position="84"/>
    </location>
    <ligand>
        <name>UDP-N-acetyl-alpha-D-glucosamine</name>
        <dbReference type="ChEBI" id="CHEBI:57705"/>
    </ligand>
</feature>
<feature type="binding site" evidence="20">
    <location>
        <position position="366"/>
    </location>
    <ligand>
        <name>UDP-N-acetyl-alpha-D-glucosamine</name>
        <dbReference type="ChEBI" id="CHEBI:57705"/>
    </ligand>
</feature>
<comment type="caution">
    <text evidence="22">The sequence shown here is derived from an EMBL/GenBank/DDBJ whole genome shotgun (WGS) entry which is preliminary data.</text>
</comment>
<comment type="catalytic activity">
    <reaction evidence="17 20">
        <text>alpha-D-glucosamine 1-phosphate + acetyl-CoA = N-acetyl-alpha-D-glucosamine 1-phosphate + CoA + H(+)</text>
        <dbReference type="Rhea" id="RHEA:13725"/>
        <dbReference type="ChEBI" id="CHEBI:15378"/>
        <dbReference type="ChEBI" id="CHEBI:57287"/>
        <dbReference type="ChEBI" id="CHEBI:57288"/>
        <dbReference type="ChEBI" id="CHEBI:57776"/>
        <dbReference type="ChEBI" id="CHEBI:58516"/>
        <dbReference type="EC" id="2.3.1.157"/>
    </reaction>
</comment>
<feature type="binding site" evidence="20">
    <location>
        <position position="183"/>
    </location>
    <ligand>
        <name>UDP-N-acetyl-alpha-D-glucosamine</name>
        <dbReference type="ChEBI" id="CHEBI:57705"/>
    </ligand>
</feature>
<feature type="binding site" evidence="20">
    <location>
        <begin position="15"/>
        <end position="18"/>
    </location>
    <ligand>
        <name>UDP-N-acetyl-alpha-D-glucosamine</name>
        <dbReference type="ChEBI" id="CHEBI:57705"/>
    </ligand>
</feature>
<comment type="catalytic activity">
    <reaction evidence="18 20">
        <text>N-acetyl-alpha-D-glucosamine 1-phosphate + UTP + H(+) = UDP-N-acetyl-alpha-D-glucosamine + diphosphate</text>
        <dbReference type="Rhea" id="RHEA:13509"/>
        <dbReference type="ChEBI" id="CHEBI:15378"/>
        <dbReference type="ChEBI" id="CHEBI:33019"/>
        <dbReference type="ChEBI" id="CHEBI:46398"/>
        <dbReference type="ChEBI" id="CHEBI:57705"/>
        <dbReference type="ChEBI" id="CHEBI:57776"/>
        <dbReference type="EC" id="2.7.7.23"/>
    </reaction>
</comment>
<comment type="caution">
    <text evidence="20">Lacks conserved residue(s) required for the propagation of feature annotation.</text>
</comment>
<feature type="binding site" evidence="20">
    <location>
        <position position="422"/>
    </location>
    <ligand>
        <name>acetyl-CoA</name>
        <dbReference type="ChEBI" id="CHEBI:57288"/>
    </ligand>
</feature>
<keyword evidence="8 20" id="KW-0548">Nucleotidyltransferase</keyword>
<gene>
    <name evidence="20 22" type="primary">glmU</name>
    <name evidence="22" type="ORF">J0M35_01370</name>
</gene>
<dbReference type="Gene3D" id="2.160.10.10">
    <property type="entry name" value="Hexapeptide repeat proteins"/>
    <property type="match status" value="1"/>
</dbReference>
<dbReference type="Proteomes" id="UP000664277">
    <property type="component" value="Unassembled WGS sequence"/>
</dbReference>
<feature type="binding site" evidence="20">
    <location>
        <position position="168"/>
    </location>
    <ligand>
        <name>UDP-N-acetyl-alpha-D-glucosamine</name>
        <dbReference type="ChEBI" id="CHEBI:57705"/>
    </ligand>
</feature>
<dbReference type="SUPFAM" id="SSF51161">
    <property type="entry name" value="Trimeric LpxA-like enzymes"/>
    <property type="match status" value="1"/>
</dbReference>
<dbReference type="EC" id="2.3.1.157" evidence="20"/>
<dbReference type="GO" id="GO:0000902">
    <property type="term" value="P:cell morphogenesis"/>
    <property type="evidence" value="ECO:0007669"/>
    <property type="project" value="UniProtKB-UniRule"/>
</dbReference>
<feature type="region of interest" description="N-acetyltransferase" evidence="20">
    <location>
        <begin position="266"/>
        <end position="477"/>
    </location>
</feature>
<feature type="binding site" evidence="20">
    <location>
        <position position="440"/>
    </location>
    <ligand>
        <name>acetyl-CoA</name>
        <dbReference type="ChEBI" id="CHEBI:57288"/>
    </ligand>
</feature>
<evidence type="ECO:0000256" key="15">
    <source>
        <dbReference type="ARBA" id="ARBA00023315"/>
    </source>
</evidence>
<dbReference type="GO" id="GO:0006048">
    <property type="term" value="P:UDP-N-acetylglucosamine biosynthetic process"/>
    <property type="evidence" value="ECO:0007669"/>
    <property type="project" value="UniProtKB-UniPathway"/>
</dbReference>
<evidence type="ECO:0000256" key="1">
    <source>
        <dbReference type="ARBA" id="ARBA00004496"/>
    </source>
</evidence>
<feature type="binding site" evidence="20">
    <location>
        <position position="241"/>
    </location>
    <ligand>
        <name>Mg(2+)</name>
        <dbReference type="ChEBI" id="CHEBI:18420"/>
    </ligand>
</feature>
<dbReference type="GO" id="GO:0016020">
    <property type="term" value="C:membrane"/>
    <property type="evidence" value="ECO:0007669"/>
    <property type="project" value="GOC"/>
</dbReference>
<feature type="binding site" evidence="20">
    <location>
        <position position="392"/>
    </location>
    <ligand>
        <name>UDP-N-acetyl-alpha-D-glucosamine</name>
        <dbReference type="ChEBI" id="CHEBI:57705"/>
    </ligand>
</feature>
<dbReference type="EMBL" id="JAFLCK010000001">
    <property type="protein sequence ID" value="MBN8658984.1"/>
    <property type="molecule type" value="Genomic_DNA"/>
</dbReference>
<evidence type="ECO:0000313" key="23">
    <source>
        <dbReference type="Proteomes" id="UP000664277"/>
    </source>
</evidence>
<dbReference type="InterPro" id="IPR050065">
    <property type="entry name" value="GlmU-like"/>
</dbReference>
<keyword evidence="10 20" id="KW-0677">Repeat</keyword>
<feature type="binding site" evidence="20">
    <location>
        <begin position="401"/>
        <end position="402"/>
    </location>
    <ligand>
        <name>acetyl-CoA</name>
        <dbReference type="ChEBI" id="CHEBI:57288"/>
    </ligand>
</feature>
<dbReference type="SUPFAM" id="SSF53448">
    <property type="entry name" value="Nucleotide-diphospho-sugar transferases"/>
    <property type="match status" value="1"/>
</dbReference>
<keyword evidence="12 20" id="KW-0133">Cell shape</keyword>
<feature type="binding site" evidence="20">
    <location>
        <position position="381"/>
    </location>
    <ligand>
        <name>UDP-N-acetyl-alpha-D-glucosamine</name>
        <dbReference type="ChEBI" id="CHEBI:57705"/>
    </ligand>
</feature>
<evidence type="ECO:0000256" key="16">
    <source>
        <dbReference type="ARBA" id="ARBA00023316"/>
    </source>
</evidence>
<dbReference type="InterPro" id="IPR005835">
    <property type="entry name" value="NTP_transferase_dom"/>
</dbReference>
<feature type="binding site" evidence="20">
    <location>
        <position position="395"/>
    </location>
    <ligand>
        <name>acetyl-CoA</name>
        <dbReference type="ChEBI" id="CHEBI:57288"/>
    </ligand>
</feature>
<protein>
    <recommendedName>
        <fullName evidence="20">Bifunctional protein GlmU</fullName>
    </recommendedName>
    <domain>
        <recommendedName>
            <fullName evidence="20">UDP-N-acetylglucosamine pyrophosphorylase</fullName>
            <ecNumber evidence="20">2.7.7.23</ecNumber>
        </recommendedName>
        <alternativeName>
            <fullName evidence="20">N-acetylglucosamine-1-phosphate uridyltransferase</fullName>
        </alternativeName>
    </domain>
    <domain>
        <recommendedName>
            <fullName evidence="20">Glucosamine-1-phosphate N-acetyltransferase</fullName>
            <ecNumber evidence="20">2.3.1.157</ecNumber>
        </recommendedName>
    </domain>
</protein>
<keyword evidence="11 20" id="KW-0460">Magnesium</keyword>
<dbReference type="PANTHER" id="PTHR43584">
    <property type="entry name" value="NUCLEOTIDYL TRANSFERASE"/>
    <property type="match status" value="1"/>
</dbReference>
<dbReference type="GO" id="GO:0005737">
    <property type="term" value="C:cytoplasm"/>
    <property type="evidence" value="ECO:0007669"/>
    <property type="project" value="UniProtKB-SubCell"/>
</dbReference>
<dbReference type="Gene3D" id="3.90.550.10">
    <property type="entry name" value="Spore Coat Polysaccharide Biosynthesis Protein SpsA, Chain A"/>
    <property type="match status" value="1"/>
</dbReference>
<evidence type="ECO:0000256" key="19">
    <source>
        <dbReference type="ARBA" id="ARBA00049628"/>
    </source>
</evidence>
<dbReference type="InterPro" id="IPR005882">
    <property type="entry name" value="Bifunctional_GlmU"/>
</dbReference>
<comment type="cofactor">
    <cofactor evidence="20">
        <name>Mg(2+)</name>
        <dbReference type="ChEBI" id="CHEBI:18420"/>
    </cofactor>
    <text evidence="20">Binds 1 Mg(2+) ion per subunit.</text>
</comment>
<evidence type="ECO:0000256" key="9">
    <source>
        <dbReference type="ARBA" id="ARBA00022723"/>
    </source>
</evidence>
<evidence type="ECO:0000256" key="11">
    <source>
        <dbReference type="ARBA" id="ARBA00022842"/>
    </source>
</evidence>
<evidence type="ECO:0000256" key="3">
    <source>
        <dbReference type="ARBA" id="ARBA00005208"/>
    </source>
</evidence>
<dbReference type="GO" id="GO:0009245">
    <property type="term" value="P:lipid A biosynthetic process"/>
    <property type="evidence" value="ECO:0007669"/>
    <property type="project" value="UniProtKB-UniRule"/>
</dbReference>
<evidence type="ECO:0000256" key="7">
    <source>
        <dbReference type="ARBA" id="ARBA00022679"/>
    </source>
</evidence>
<evidence type="ECO:0000313" key="22">
    <source>
        <dbReference type="EMBL" id="MBN8658984.1"/>
    </source>
</evidence>
<dbReference type="UniPathway" id="UPA00113">
    <property type="reaction ID" value="UER00532"/>
</dbReference>
<keyword evidence="13 20" id="KW-0573">Peptidoglycan synthesis</keyword>
<dbReference type="GO" id="GO:0019134">
    <property type="term" value="F:glucosamine-1-phosphate N-acetyltransferase activity"/>
    <property type="evidence" value="ECO:0007669"/>
    <property type="project" value="UniProtKB-UniRule"/>
</dbReference>
<keyword evidence="14 20" id="KW-0511">Multifunctional enzyme</keyword>
<feature type="binding site" evidence="20">
    <location>
        <position position="153"/>
    </location>
    <ligand>
        <name>UDP-N-acetyl-alpha-D-glucosamine</name>
        <dbReference type="ChEBI" id="CHEBI:57705"/>
    </ligand>
</feature>